<name>A0A9P6VG88_9HELO</name>
<dbReference type="OrthoDB" id="5347061at2759"/>
<dbReference type="EMBL" id="VNKQ01000013">
    <property type="protein sequence ID" value="KAG0647242.1"/>
    <property type="molecule type" value="Genomic_DNA"/>
</dbReference>
<comment type="caution">
    <text evidence="2">The sequence shown here is derived from an EMBL/GenBank/DDBJ whole genome shotgun (WGS) entry which is preliminary data.</text>
</comment>
<sequence>MSITSADIQLDDPGSTNLHPLSSATFFLAKAWIDKCKDEHPTCNIRYDTTFKPTRLIDVGERNVSPRLIETTTTRSTDLQYIALSHRWGSSMPDSAMTKLATIRKRLTRIPVRTLPNSFRDAVIATRRLGLRYLWIDSLCILQDSPEDWQRESALMGKVYSHSFCMIAAAAASDSFGGLFAQDTDLPLLPASRDMPESCAALRSAWIKPRVESWDELFNASKLNERGWTLQERELSPRILYFTKHTLLFECRKARSTGPLLQELRGPDSDRETFLAPKEYVAMNSKNRRCLDQPAPEDMTWQSRRSLIRENRYLDWMNMIEGYSERTLSTPTDKFPGLSGLASEFAYILDDQYVAGLWRRDLARGLCWRWKENTVTHRLSERSSKIMMMNYGPSWSWAKMIVPISYDLVAKGSGGAQLIEPNANLEAFEPHFLHVTTVAEGKDPNGTLVSATIHLEGFIFRASRSKTGNLLVLGQSLRVTWDFLPQTATTYFILSLGETGAGLVLIHTELNDNEYRRVGIIPTIQREWFNQSDIQKLTLV</sequence>
<dbReference type="PANTHER" id="PTHR33112">
    <property type="entry name" value="DOMAIN PROTEIN, PUTATIVE-RELATED"/>
    <property type="match status" value="1"/>
</dbReference>
<evidence type="ECO:0000259" key="1">
    <source>
        <dbReference type="Pfam" id="PF06985"/>
    </source>
</evidence>
<proteinExistence type="predicted"/>
<dbReference type="Pfam" id="PF06985">
    <property type="entry name" value="HET"/>
    <property type="match status" value="1"/>
</dbReference>
<evidence type="ECO:0000313" key="3">
    <source>
        <dbReference type="Proteomes" id="UP000785200"/>
    </source>
</evidence>
<dbReference type="InterPro" id="IPR010730">
    <property type="entry name" value="HET"/>
</dbReference>
<keyword evidence="3" id="KW-1185">Reference proteome</keyword>
<dbReference type="AlphaFoldDB" id="A0A9P6VG88"/>
<organism evidence="2 3">
    <name type="scientific">Hyphodiscus hymeniophilus</name>
    <dbReference type="NCBI Taxonomy" id="353542"/>
    <lineage>
        <taxon>Eukaryota</taxon>
        <taxon>Fungi</taxon>
        <taxon>Dikarya</taxon>
        <taxon>Ascomycota</taxon>
        <taxon>Pezizomycotina</taxon>
        <taxon>Leotiomycetes</taxon>
        <taxon>Helotiales</taxon>
        <taxon>Hyphodiscaceae</taxon>
        <taxon>Hyphodiscus</taxon>
    </lineage>
</organism>
<dbReference type="Proteomes" id="UP000785200">
    <property type="component" value="Unassembled WGS sequence"/>
</dbReference>
<protein>
    <recommendedName>
        <fullName evidence="1">Heterokaryon incompatibility domain-containing protein</fullName>
    </recommendedName>
</protein>
<accession>A0A9P6VG88</accession>
<gene>
    <name evidence="2" type="ORF">D0Z07_7017</name>
</gene>
<dbReference type="PANTHER" id="PTHR33112:SF16">
    <property type="entry name" value="HETEROKARYON INCOMPATIBILITY DOMAIN-CONTAINING PROTEIN"/>
    <property type="match status" value="1"/>
</dbReference>
<feature type="domain" description="Heterokaryon incompatibility" evidence="1">
    <location>
        <begin position="81"/>
        <end position="232"/>
    </location>
</feature>
<evidence type="ECO:0000313" key="2">
    <source>
        <dbReference type="EMBL" id="KAG0647242.1"/>
    </source>
</evidence>
<reference evidence="2" key="1">
    <citation type="submission" date="2019-07" db="EMBL/GenBank/DDBJ databases">
        <title>Hyphodiscus hymeniophilus genome sequencing and assembly.</title>
        <authorList>
            <person name="Kramer G."/>
            <person name="Nodwell J."/>
        </authorList>
    </citation>
    <scope>NUCLEOTIDE SEQUENCE</scope>
    <source>
        <strain evidence="2">ATCC 34498</strain>
    </source>
</reference>